<feature type="binding site" evidence="10">
    <location>
        <begin position="13"/>
        <end position="20"/>
    </location>
    <ligand>
        <name>ATP</name>
        <dbReference type="ChEBI" id="CHEBI:30616"/>
    </ligand>
</feature>
<comment type="catalytic activity">
    <reaction evidence="9 10 11">
        <text>adenosine(37) in tRNA + dimethylallyl diphosphate = N(6)-dimethylallyladenosine(37) in tRNA + diphosphate</text>
        <dbReference type="Rhea" id="RHEA:26482"/>
        <dbReference type="Rhea" id="RHEA-COMP:10162"/>
        <dbReference type="Rhea" id="RHEA-COMP:10375"/>
        <dbReference type="ChEBI" id="CHEBI:33019"/>
        <dbReference type="ChEBI" id="CHEBI:57623"/>
        <dbReference type="ChEBI" id="CHEBI:74411"/>
        <dbReference type="ChEBI" id="CHEBI:74415"/>
        <dbReference type="EC" id="2.5.1.75"/>
    </reaction>
</comment>
<dbReference type="GO" id="GO:0052381">
    <property type="term" value="F:tRNA dimethylallyltransferase activity"/>
    <property type="evidence" value="ECO:0007669"/>
    <property type="project" value="UniProtKB-UniRule"/>
</dbReference>
<dbReference type="SUPFAM" id="SSF52540">
    <property type="entry name" value="P-loop containing nucleoside triphosphate hydrolases"/>
    <property type="match status" value="2"/>
</dbReference>
<evidence type="ECO:0000256" key="10">
    <source>
        <dbReference type="HAMAP-Rule" id="MF_00185"/>
    </source>
</evidence>
<evidence type="ECO:0000256" key="3">
    <source>
        <dbReference type="ARBA" id="ARBA00005842"/>
    </source>
</evidence>
<keyword evidence="4 10" id="KW-0808">Transferase</keyword>
<comment type="similarity">
    <text evidence="3 10 13">Belongs to the IPP transferase family.</text>
</comment>
<dbReference type="NCBIfam" id="TIGR00174">
    <property type="entry name" value="miaA"/>
    <property type="match status" value="1"/>
</dbReference>
<dbReference type="InterPro" id="IPR039657">
    <property type="entry name" value="Dimethylallyltransferase"/>
</dbReference>
<comment type="caution">
    <text evidence="10">Lacks conserved residue(s) required for the propagation of feature annotation.</text>
</comment>
<accession>A0A5B9W4W4</accession>
<dbReference type="InterPro" id="IPR027417">
    <property type="entry name" value="P-loop_NTPase"/>
</dbReference>
<dbReference type="Gene3D" id="1.10.20.140">
    <property type="match status" value="1"/>
</dbReference>
<gene>
    <name evidence="10 14" type="primary">miaA</name>
    <name evidence="14" type="ORF">OJF2_41210</name>
</gene>
<dbReference type="Proteomes" id="UP000324233">
    <property type="component" value="Chromosome"/>
</dbReference>
<dbReference type="RefSeq" id="WP_148595356.1">
    <property type="nucleotide sequence ID" value="NZ_CP042997.1"/>
</dbReference>
<name>A0A5B9W4W4_9BACT</name>
<keyword evidence="15" id="KW-1185">Reference proteome</keyword>
<comment type="function">
    <text evidence="2 10 12">Catalyzes the transfer of a dimethylallyl group onto the adenine at position 37 in tRNAs that read codons beginning with uridine, leading to the formation of N6-(dimethylallyl)adenosine (i(6)A).</text>
</comment>
<feature type="binding site" evidence="10">
    <location>
        <begin position="15"/>
        <end position="20"/>
    </location>
    <ligand>
        <name>substrate</name>
    </ligand>
</feature>
<proteinExistence type="inferred from homology"/>
<evidence type="ECO:0000256" key="13">
    <source>
        <dbReference type="RuleBase" id="RU003785"/>
    </source>
</evidence>
<evidence type="ECO:0000256" key="8">
    <source>
        <dbReference type="ARBA" id="ARBA00022842"/>
    </source>
</evidence>
<dbReference type="PANTHER" id="PTHR11088:SF60">
    <property type="entry name" value="TRNA DIMETHYLALLYLTRANSFERASE"/>
    <property type="match status" value="1"/>
</dbReference>
<dbReference type="GO" id="GO:0005524">
    <property type="term" value="F:ATP binding"/>
    <property type="evidence" value="ECO:0007669"/>
    <property type="project" value="UniProtKB-UniRule"/>
</dbReference>
<feature type="region of interest" description="Interaction with substrate tRNA" evidence="10">
    <location>
        <begin position="38"/>
        <end position="41"/>
    </location>
</feature>
<evidence type="ECO:0000256" key="4">
    <source>
        <dbReference type="ARBA" id="ARBA00022679"/>
    </source>
</evidence>
<dbReference type="PANTHER" id="PTHR11088">
    <property type="entry name" value="TRNA DIMETHYLALLYLTRANSFERASE"/>
    <property type="match status" value="1"/>
</dbReference>
<sequence>MSERLHRAVYLTGPTASGKTAVGVRLARRLGAEVIALDSMTLYRGMDIGTAKPTMEERGGVPHHLIDVLDPWESASVAEYRRMADAAAAEVEARGRRVLFVGGTALYLKAMLRGLFEGPGADPAVRSRLEEEAGRIGSPALHARLAGSDPATAARLHPNDARRIVRALEVLELTGRPLSELQSGHDRPAPPGTMVFALDRPRAELHARINARVDAMFAAGLVDEVRGLLSAPRPIGGVPAQGVGYLEVIDHLQGRATLPSAVERVKARTRQFAKRQMTWFRGLSEVRLRPVDPSMTAEQVADELAGAVEEGASDGPGRR</sequence>
<evidence type="ECO:0000256" key="7">
    <source>
        <dbReference type="ARBA" id="ARBA00022840"/>
    </source>
</evidence>
<feature type="site" description="Interaction with substrate tRNA" evidence="10">
    <location>
        <position position="126"/>
    </location>
</feature>
<keyword evidence="7 10" id="KW-0067">ATP-binding</keyword>
<evidence type="ECO:0000256" key="12">
    <source>
        <dbReference type="RuleBase" id="RU003784"/>
    </source>
</evidence>
<evidence type="ECO:0000256" key="9">
    <source>
        <dbReference type="ARBA" id="ARBA00049563"/>
    </source>
</evidence>
<evidence type="ECO:0000256" key="5">
    <source>
        <dbReference type="ARBA" id="ARBA00022694"/>
    </source>
</evidence>
<dbReference type="Pfam" id="PF01715">
    <property type="entry name" value="IPPT"/>
    <property type="match status" value="1"/>
</dbReference>
<dbReference type="GO" id="GO:0006400">
    <property type="term" value="P:tRNA modification"/>
    <property type="evidence" value="ECO:0007669"/>
    <property type="project" value="TreeGrafter"/>
</dbReference>
<evidence type="ECO:0000256" key="6">
    <source>
        <dbReference type="ARBA" id="ARBA00022741"/>
    </source>
</evidence>
<comment type="cofactor">
    <cofactor evidence="1 10">
        <name>Mg(2+)</name>
        <dbReference type="ChEBI" id="CHEBI:18420"/>
    </cofactor>
</comment>
<protein>
    <recommendedName>
        <fullName evidence="10">tRNA dimethylallyltransferase</fullName>
        <ecNumber evidence="10">2.5.1.75</ecNumber>
    </recommendedName>
    <alternativeName>
        <fullName evidence="10">Dimethylallyl diphosphate:tRNA dimethylallyltransferase</fullName>
        <shortName evidence="10">DMAPP:tRNA dimethylallyltransferase</shortName>
        <shortName evidence="10">DMATase</shortName>
    </alternativeName>
    <alternativeName>
        <fullName evidence="10">Isopentenyl-diphosphate:tRNA isopentenyltransferase</fullName>
        <shortName evidence="10">IPP transferase</shortName>
        <shortName evidence="10">IPPT</shortName>
        <shortName evidence="10">IPTase</shortName>
    </alternativeName>
</protein>
<dbReference type="InterPro" id="IPR018022">
    <property type="entry name" value="IPT"/>
</dbReference>
<evidence type="ECO:0000313" key="15">
    <source>
        <dbReference type="Proteomes" id="UP000324233"/>
    </source>
</evidence>
<reference evidence="14 15" key="1">
    <citation type="submission" date="2019-08" db="EMBL/GenBank/DDBJ databases">
        <title>Deep-cultivation of Planctomycetes and their phenomic and genomic characterization uncovers novel biology.</title>
        <authorList>
            <person name="Wiegand S."/>
            <person name="Jogler M."/>
            <person name="Boedeker C."/>
            <person name="Pinto D."/>
            <person name="Vollmers J."/>
            <person name="Rivas-Marin E."/>
            <person name="Kohn T."/>
            <person name="Peeters S.H."/>
            <person name="Heuer A."/>
            <person name="Rast P."/>
            <person name="Oberbeckmann S."/>
            <person name="Bunk B."/>
            <person name="Jeske O."/>
            <person name="Meyerdierks A."/>
            <person name="Storesund J.E."/>
            <person name="Kallscheuer N."/>
            <person name="Luecker S."/>
            <person name="Lage O.M."/>
            <person name="Pohl T."/>
            <person name="Merkel B.J."/>
            <person name="Hornburger P."/>
            <person name="Mueller R.-W."/>
            <person name="Bruemmer F."/>
            <person name="Labrenz M."/>
            <person name="Spormann A.M."/>
            <person name="Op den Camp H."/>
            <person name="Overmann J."/>
            <person name="Amann R."/>
            <person name="Jetten M.S.M."/>
            <person name="Mascher T."/>
            <person name="Medema M.H."/>
            <person name="Devos D.P."/>
            <person name="Kaster A.-K."/>
            <person name="Ovreas L."/>
            <person name="Rohde M."/>
            <person name="Galperin M.Y."/>
            <person name="Jogler C."/>
        </authorList>
    </citation>
    <scope>NUCLEOTIDE SEQUENCE [LARGE SCALE GENOMIC DNA]</scope>
    <source>
        <strain evidence="14 15">OJF2</strain>
    </source>
</reference>
<evidence type="ECO:0000256" key="2">
    <source>
        <dbReference type="ARBA" id="ARBA00003213"/>
    </source>
</evidence>
<evidence type="ECO:0000313" key="14">
    <source>
        <dbReference type="EMBL" id="QEH35568.1"/>
    </source>
</evidence>
<keyword evidence="6 10" id="KW-0547">Nucleotide-binding</keyword>
<evidence type="ECO:0000256" key="11">
    <source>
        <dbReference type="RuleBase" id="RU003783"/>
    </source>
</evidence>
<dbReference type="KEGG" id="agv:OJF2_41210"/>
<dbReference type="AlphaFoldDB" id="A0A5B9W4W4"/>
<comment type="subunit">
    <text evidence="10">Monomer.</text>
</comment>
<dbReference type="Gene3D" id="3.40.50.300">
    <property type="entry name" value="P-loop containing nucleotide triphosphate hydrolases"/>
    <property type="match status" value="1"/>
</dbReference>
<keyword evidence="8 10" id="KW-0460">Magnesium</keyword>
<dbReference type="EMBL" id="CP042997">
    <property type="protein sequence ID" value="QEH35568.1"/>
    <property type="molecule type" value="Genomic_DNA"/>
</dbReference>
<feature type="site" description="Interaction with substrate tRNA" evidence="10">
    <location>
        <position position="104"/>
    </location>
</feature>
<keyword evidence="5 10" id="KW-0819">tRNA processing</keyword>
<dbReference type="FunFam" id="1.10.20.140:FF:000001">
    <property type="entry name" value="tRNA dimethylallyltransferase"/>
    <property type="match status" value="1"/>
</dbReference>
<dbReference type="EC" id="2.5.1.75" evidence="10"/>
<organism evidence="14 15">
    <name type="scientific">Aquisphaera giovannonii</name>
    <dbReference type="NCBI Taxonomy" id="406548"/>
    <lineage>
        <taxon>Bacteria</taxon>
        <taxon>Pseudomonadati</taxon>
        <taxon>Planctomycetota</taxon>
        <taxon>Planctomycetia</taxon>
        <taxon>Isosphaerales</taxon>
        <taxon>Isosphaeraceae</taxon>
        <taxon>Aquisphaera</taxon>
    </lineage>
</organism>
<dbReference type="OrthoDB" id="9776390at2"/>
<evidence type="ECO:0000256" key="1">
    <source>
        <dbReference type="ARBA" id="ARBA00001946"/>
    </source>
</evidence>
<dbReference type="HAMAP" id="MF_00185">
    <property type="entry name" value="IPP_trans"/>
    <property type="match status" value="1"/>
</dbReference>